<protein>
    <recommendedName>
        <fullName evidence="3">Reverse transcriptase domain-containing protein</fullName>
    </recommendedName>
</protein>
<organism evidence="1 2">
    <name type="scientific">Zosterops borbonicus</name>
    <dbReference type="NCBI Taxonomy" id="364589"/>
    <lineage>
        <taxon>Eukaryota</taxon>
        <taxon>Metazoa</taxon>
        <taxon>Chordata</taxon>
        <taxon>Craniata</taxon>
        <taxon>Vertebrata</taxon>
        <taxon>Euteleostomi</taxon>
        <taxon>Archelosauria</taxon>
        <taxon>Archosauria</taxon>
        <taxon>Dinosauria</taxon>
        <taxon>Saurischia</taxon>
        <taxon>Theropoda</taxon>
        <taxon>Coelurosauria</taxon>
        <taxon>Aves</taxon>
        <taxon>Neognathae</taxon>
        <taxon>Neoaves</taxon>
        <taxon>Telluraves</taxon>
        <taxon>Australaves</taxon>
        <taxon>Passeriformes</taxon>
        <taxon>Sylvioidea</taxon>
        <taxon>Zosteropidae</taxon>
        <taxon>Zosterops</taxon>
    </lineage>
</organism>
<gene>
    <name evidence="1" type="ORF">HGM15179_008577</name>
</gene>
<dbReference type="OrthoDB" id="10056483at2759"/>
<sequence length="135" mass="15163">MVTSDWCPVTGGILQGSILSPVLFNIFMNDLDAGLEGILSKFADNTKMGGAVDSLEGREALQRDLYKLEDWAITNDMEFNEGWYQILHLGWGNPGCTDKLRNETLESSETEIFSDSVTVKTVLFPHIFSPRKRFI</sequence>
<name>A0A8K1GHF8_9PASS</name>
<evidence type="ECO:0000313" key="2">
    <source>
        <dbReference type="Proteomes" id="UP000796761"/>
    </source>
</evidence>
<evidence type="ECO:0000313" key="1">
    <source>
        <dbReference type="EMBL" id="TRZ18522.1"/>
    </source>
</evidence>
<keyword evidence="2" id="KW-1185">Reference proteome</keyword>
<dbReference type="Proteomes" id="UP000796761">
    <property type="component" value="Unassembled WGS sequence"/>
</dbReference>
<dbReference type="EMBL" id="SWJQ01000220">
    <property type="protein sequence ID" value="TRZ18522.1"/>
    <property type="molecule type" value="Genomic_DNA"/>
</dbReference>
<dbReference type="AlphaFoldDB" id="A0A8K1GHF8"/>
<accession>A0A8K1GHF8</accession>
<reference evidence="1" key="1">
    <citation type="submission" date="2019-04" db="EMBL/GenBank/DDBJ databases">
        <title>Genome assembly of Zosterops borbonicus 15179.</title>
        <authorList>
            <person name="Leroy T."/>
            <person name="Anselmetti Y."/>
            <person name="Tilak M.-K."/>
            <person name="Nabholz B."/>
        </authorList>
    </citation>
    <scope>NUCLEOTIDE SEQUENCE</scope>
    <source>
        <strain evidence="1">HGM_15179</strain>
        <tissue evidence="1">Muscle</tissue>
    </source>
</reference>
<evidence type="ECO:0008006" key="3">
    <source>
        <dbReference type="Google" id="ProtNLM"/>
    </source>
</evidence>
<proteinExistence type="predicted"/>
<comment type="caution">
    <text evidence="1">The sequence shown here is derived from an EMBL/GenBank/DDBJ whole genome shotgun (WGS) entry which is preliminary data.</text>
</comment>
<dbReference type="PANTHER" id="PTHR33332">
    <property type="entry name" value="REVERSE TRANSCRIPTASE DOMAIN-CONTAINING PROTEIN"/>
    <property type="match status" value="1"/>
</dbReference>